<dbReference type="EMBL" id="WXEX01000006">
    <property type="protein sequence ID" value="MZP43087.1"/>
    <property type="molecule type" value="Genomic_DNA"/>
</dbReference>
<proteinExistence type="predicted"/>
<protein>
    <submittedName>
        <fullName evidence="1">Uncharacterized protein</fullName>
    </submittedName>
</protein>
<reference evidence="1 2" key="1">
    <citation type="submission" date="2020-01" db="EMBL/GenBank/DDBJ databases">
        <title>Whole genome sequence of Heliobacterium gestii DSM 11169.</title>
        <authorList>
            <person name="Kyndt J.A."/>
            <person name="Meyer T.E."/>
        </authorList>
    </citation>
    <scope>NUCLEOTIDE SEQUENCE [LARGE SCALE GENOMIC DNA]</scope>
    <source>
        <strain evidence="1 2">DSM 11169</strain>
    </source>
</reference>
<keyword evidence="2" id="KW-1185">Reference proteome</keyword>
<evidence type="ECO:0000313" key="1">
    <source>
        <dbReference type="EMBL" id="MZP43087.1"/>
    </source>
</evidence>
<sequence>MFKFNNYQQSRDYIVAKPESIKSVTIITGHGRDGNPEDVPIIEFAMSDVVSFVGFIG</sequence>
<comment type="caution">
    <text evidence="1">The sequence shown here is derived from an EMBL/GenBank/DDBJ whole genome shotgun (WGS) entry which is preliminary data.</text>
</comment>
<dbReference type="RefSeq" id="WP_161261659.1">
    <property type="nucleotide sequence ID" value="NZ_JAFBDC010000005.1"/>
</dbReference>
<evidence type="ECO:0000313" key="2">
    <source>
        <dbReference type="Proteomes" id="UP000471031"/>
    </source>
</evidence>
<gene>
    <name evidence="1" type="ORF">GTO89_08560</name>
</gene>
<organism evidence="1 2">
    <name type="scientific">Heliomicrobium gestii</name>
    <name type="common">Heliobacterium gestii</name>
    <dbReference type="NCBI Taxonomy" id="2699"/>
    <lineage>
        <taxon>Bacteria</taxon>
        <taxon>Bacillati</taxon>
        <taxon>Bacillota</taxon>
        <taxon>Clostridia</taxon>
        <taxon>Eubacteriales</taxon>
        <taxon>Heliobacteriaceae</taxon>
        <taxon>Heliomicrobium</taxon>
    </lineage>
</organism>
<dbReference type="AlphaFoldDB" id="A0A845L8L9"/>
<dbReference type="Proteomes" id="UP000471031">
    <property type="component" value="Unassembled WGS sequence"/>
</dbReference>
<accession>A0A845L8L9</accession>
<name>A0A845L8L9_HELGE</name>